<proteinExistence type="predicted"/>
<accession>A0A6M8BDK5</accession>
<dbReference type="KEGG" id="theu:HPC62_05455"/>
<gene>
    <name evidence="1" type="ORF">HPC62_05455</name>
</gene>
<evidence type="ECO:0000313" key="2">
    <source>
        <dbReference type="Proteomes" id="UP000505210"/>
    </source>
</evidence>
<protein>
    <submittedName>
        <fullName evidence="1">Uncharacterized protein</fullName>
    </submittedName>
</protein>
<keyword evidence="2" id="KW-1185">Reference proteome</keyword>
<dbReference type="EMBL" id="CP053661">
    <property type="protein sequence ID" value="QKD81711.1"/>
    <property type="molecule type" value="Genomic_DNA"/>
</dbReference>
<evidence type="ECO:0000313" key="1">
    <source>
        <dbReference type="EMBL" id="QKD81711.1"/>
    </source>
</evidence>
<reference evidence="1 2" key="1">
    <citation type="submission" date="2020-05" db="EMBL/GenBank/DDBJ databases">
        <title>Complete genome sequence of of a novel Thermoleptolyngbya strain isolated from hot springs of Ganzi, Sichuan China.</title>
        <authorList>
            <person name="Tang J."/>
            <person name="Daroch M."/>
            <person name="Li L."/>
            <person name="Waleron K."/>
            <person name="Waleron M."/>
            <person name="Waleron M."/>
        </authorList>
    </citation>
    <scope>NUCLEOTIDE SEQUENCE [LARGE SCALE GENOMIC DNA]</scope>
    <source>
        <strain evidence="1 2">PKUAC-SCTA183</strain>
    </source>
</reference>
<dbReference type="RefSeq" id="WP_172354104.1">
    <property type="nucleotide sequence ID" value="NZ_CP053661.1"/>
</dbReference>
<organism evidence="1 2">
    <name type="scientific">Thermoleptolyngbya sichuanensis A183</name>
    <dbReference type="NCBI Taxonomy" id="2737172"/>
    <lineage>
        <taxon>Bacteria</taxon>
        <taxon>Bacillati</taxon>
        <taxon>Cyanobacteriota</taxon>
        <taxon>Cyanophyceae</taxon>
        <taxon>Oculatellales</taxon>
        <taxon>Oculatellaceae</taxon>
        <taxon>Thermoleptolyngbya</taxon>
        <taxon>Thermoleptolyngbya sichuanensis</taxon>
    </lineage>
</organism>
<dbReference type="Proteomes" id="UP000505210">
    <property type="component" value="Chromosome"/>
</dbReference>
<name>A0A6M8BDK5_9CYAN</name>
<dbReference type="AlphaFoldDB" id="A0A6M8BDK5"/>
<sequence length="45" mass="4851">MKPTIVSDKAKAHQAFGQGAIARNISHNSLQFQQVATTNRRGGKS</sequence>